<dbReference type="EMBL" id="LDPH01000028">
    <property type="protein sequence ID" value="KLV22872.1"/>
    <property type="molecule type" value="Genomic_DNA"/>
</dbReference>
<organism evidence="1 2">
    <name type="scientific">Niallia circulans</name>
    <name type="common">Bacillus circulans</name>
    <dbReference type="NCBI Taxonomy" id="1397"/>
    <lineage>
        <taxon>Bacteria</taxon>
        <taxon>Bacillati</taxon>
        <taxon>Bacillota</taxon>
        <taxon>Bacilli</taxon>
        <taxon>Bacillales</taxon>
        <taxon>Bacillaceae</taxon>
        <taxon>Niallia</taxon>
    </lineage>
</organism>
<dbReference type="AlphaFoldDB" id="A0A0J1IA78"/>
<name>A0A0J1IA78_NIACI</name>
<evidence type="ECO:0000313" key="2">
    <source>
        <dbReference type="Proteomes" id="UP000036045"/>
    </source>
</evidence>
<evidence type="ECO:0000313" key="1">
    <source>
        <dbReference type="EMBL" id="KLV22872.1"/>
    </source>
</evidence>
<dbReference type="Proteomes" id="UP000036045">
    <property type="component" value="Unassembled WGS sequence"/>
</dbReference>
<accession>A0A0J1IA78</accession>
<dbReference type="PATRIC" id="fig|1397.4.peg.2863"/>
<reference evidence="1 2" key="1">
    <citation type="submission" date="2015-05" db="EMBL/GenBank/DDBJ databases">
        <title>Whole genome sequence and identification of bacterial endophytes from Costus igneus.</title>
        <authorList>
            <person name="Lee Y.P."/>
            <person name="Gan H.M."/>
            <person name="Eng W."/>
            <person name="Wheatley M.S."/>
            <person name="Caraballo A."/>
            <person name="Polter S."/>
            <person name="Savka M.A."/>
            <person name="Hudson A.O."/>
        </authorList>
    </citation>
    <scope>NUCLEOTIDE SEQUENCE [LARGE SCALE GENOMIC DNA]</scope>
    <source>
        <strain evidence="1 2">RIT379</strain>
    </source>
</reference>
<protein>
    <submittedName>
        <fullName evidence="1">Uncharacterized protein</fullName>
    </submittedName>
</protein>
<proteinExistence type="predicted"/>
<keyword evidence="2" id="KW-1185">Reference proteome</keyword>
<comment type="caution">
    <text evidence="1">The sequence shown here is derived from an EMBL/GenBank/DDBJ whole genome shotgun (WGS) entry which is preliminary data.</text>
</comment>
<sequence length="216" mass="25590">MRSEINTAGLESILSVIEDDNRYIQKLNLDYRIKDNKFYIGCLYGDTFNTSLKKNYLEVLSQEVINMYERCLLPLSTLKVHDFTVNLEINDRGEFIREEQYIEIIIPVEAVDKLSTLSQLYSKFKKLIPLFPIINSIEVQGERKQLNQIRIYLNPKEKSYLINENKTDVLGQWIASFDNFIDNLPETPFYTKIKVQNGMIKPIQFKNEKEKWKWFV</sequence>
<dbReference type="OrthoDB" id="9867194at2"/>
<dbReference type="RefSeq" id="WP_047944132.1">
    <property type="nucleotide sequence ID" value="NZ_LDPH01000028.1"/>
</dbReference>
<gene>
    <name evidence="1" type="ORF">ABW02_20515</name>
</gene>